<name>U2ZIC5_VIBPR</name>
<keyword evidence="1 3" id="KW-0378">Hydrolase</keyword>
<dbReference type="GO" id="GO:0006167">
    <property type="term" value="P:AMP biosynthetic process"/>
    <property type="evidence" value="ECO:0007669"/>
    <property type="project" value="TreeGrafter"/>
</dbReference>
<gene>
    <name evidence="3" type="ORF">VPR01S_08_00380</name>
</gene>
<dbReference type="SUPFAM" id="SSF55811">
    <property type="entry name" value="Nudix"/>
    <property type="match status" value="1"/>
</dbReference>
<dbReference type="EMBL" id="BATJ01000008">
    <property type="protein sequence ID" value="GAD67456.1"/>
    <property type="molecule type" value="Genomic_DNA"/>
</dbReference>
<protein>
    <submittedName>
        <fullName evidence="3">Putative hydrolase</fullName>
    </submittedName>
</protein>
<dbReference type="PANTHER" id="PTHR21340:SF0">
    <property type="entry name" value="BIS(5'-NUCLEOSYL)-TETRAPHOSPHATASE [ASYMMETRICAL]"/>
    <property type="match status" value="1"/>
</dbReference>
<reference evidence="3 4" key="1">
    <citation type="submission" date="2013-09" db="EMBL/GenBank/DDBJ databases">
        <title>Whole genome shotgun sequence of Vibrio proteolyticus NBRC 13287.</title>
        <authorList>
            <person name="Isaki S."/>
            <person name="Hosoyama A."/>
            <person name="Numata M."/>
            <person name="Hashimoto M."/>
            <person name="Hosoyama Y."/>
            <person name="Tsuchikane K."/>
            <person name="Noguchi M."/>
            <person name="Hirakata S."/>
            <person name="Ichikawa N."/>
            <person name="Ohji S."/>
            <person name="Yamazoe A."/>
            <person name="Fujita N."/>
        </authorList>
    </citation>
    <scope>NUCLEOTIDE SEQUENCE [LARGE SCALE GENOMIC DNA]</scope>
    <source>
        <strain evidence="3 4">NBRC 13287</strain>
    </source>
</reference>
<dbReference type="CDD" id="cd04664">
    <property type="entry name" value="NUDIX_DHNTPase_like"/>
    <property type="match status" value="1"/>
</dbReference>
<keyword evidence="4" id="KW-1185">Reference proteome</keyword>
<evidence type="ECO:0000313" key="4">
    <source>
        <dbReference type="Proteomes" id="UP000016570"/>
    </source>
</evidence>
<evidence type="ECO:0000256" key="1">
    <source>
        <dbReference type="ARBA" id="ARBA00022801"/>
    </source>
</evidence>
<feature type="domain" description="Nudix hydrolase" evidence="2">
    <location>
        <begin position="4"/>
        <end position="136"/>
    </location>
</feature>
<evidence type="ECO:0000313" key="3">
    <source>
        <dbReference type="EMBL" id="GAD67456.1"/>
    </source>
</evidence>
<dbReference type="STRING" id="1219065.VPR01S_08_00380"/>
<proteinExistence type="predicted"/>
<sequence>MSPIKTSVVSGVALSEVDGVTKLLLMKRVKGDYWCHVAGSIEEGETGWQAIVREFREETQINVSSLYNAQYIEQFYESDANVIELIPVFVVLCEANQAVKLNDEHTEFRWCTLAEAKALAPFPSQHQVFEHIWAYFVHQPVSELYRIPLD</sequence>
<dbReference type="InterPro" id="IPR015797">
    <property type="entry name" value="NUDIX_hydrolase-like_dom_sf"/>
</dbReference>
<dbReference type="InterPro" id="IPR000086">
    <property type="entry name" value="NUDIX_hydrolase_dom"/>
</dbReference>
<dbReference type="AlphaFoldDB" id="U2ZIC5"/>
<dbReference type="RefSeq" id="WP_021705427.1">
    <property type="nucleotide sequence ID" value="NZ_BATJ01000008.1"/>
</dbReference>
<dbReference type="PANTHER" id="PTHR21340">
    <property type="entry name" value="DIADENOSINE 5,5-P1,P4-TETRAPHOSPHATE PYROPHOSPHOHYDROLASE MUTT"/>
    <property type="match status" value="1"/>
</dbReference>
<evidence type="ECO:0000259" key="2">
    <source>
        <dbReference type="PROSITE" id="PS51462"/>
    </source>
</evidence>
<dbReference type="Pfam" id="PF00293">
    <property type="entry name" value="NUDIX"/>
    <property type="match status" value="1"/>
</dbReference>
<dbReference type="Gene3D" id="3.90.79.10">
    <property type="entry name" value="Nucleoside Triphosphate Pyrophosphohydrolase"/>
    <property type="match status" value="1"/>
</dbReference>
<organism evidence="3 4">
    <name type="scientific">Vibrio proteolyticus NBRC 13287</name>
    <dbReference type="NCBI Taxonomy" id="1219065"/>
    <lineage>
        <taxon>Bacteria</taxon>
        <taxon>Pseudomonadati</taxon>
        <taxon>Pseudomonadota</taxon>
        <taxon>Gammaproteobacteria</taxon>
        <taxon>Vibrionales</taxon>
        <taxon>Vibrionaceae</taxon>
        <taxon>Vibrio</taxon>
    </lineage>
</organism>
<accession>U2ZIC5</accession>
<dbReference type="GO" id="GO:0006754">
    <property type="term" value="P:ATP biosynthetic process"/>
    <property type="evidence" value="ECO:0007669"/>
    <property type="project" value="TreeGrafter"/>
</dbReference>
<dbReference type="PROSITE" id="PS51462">
    <property type="entry name" value="NUDIX"/>
    <property type="match status" value="1"/>
</dbReference>
<dbReference type="GO" id="GO:0004081">
    <property type="term" value="F:bis(5'-nucleosyl)-tetraphosphatase (asymmetrical) activity"/>
    <property type="evidence" value="ECO:0007669"/>
    <property type="project" value="TreeGrafter"/>
</dbReference>
<comment type="caution">
    <text evidence="3">The sequence shown here is derived from an EMBL/GenBank/DDBJ whole genome shotgun (WGS) entry which is preliminary data.</text>
</comment>
<dbReference type="eggNOG" id="COG0494">
    <property type="taxonomic scope" value="Bacteria"/>
</dbReference>
<dbReference type="Proteomes" id="UP000016570">
    <property type="component" value="Unassembled WGS sequence"/>
</dbReference>
<dbReference type="InterPro" id="IPR051325">
    <property type="entry name" value="Nudix_hydrolase_domain"/>
</dbReference>